<dbReference type="Proteomes" id="UP000223976">
    <property type="component" value="Segment"/>
</dbReference>
<evidence type="ECO:0000313" key="1">
    <source>
        <dbReference type="EMBL" id="AMR59876.1"/>
    </source>
</evidence>
<accession>A0A142IIT8</accession>
<protein>
    <submittedName>
        <fullName evidence="1">Uncharacterized protein</fullName>
    </submittedName>
</protein>
<evidence type="ECO:0000313" key="2">
    <source>
        <dbReference type="Proteomes" id="UP000223976"/>
    </source>
</evidence>
<organism evidence="1 2">
    <name type="scientific">Enterobacteria phage SEGD1</name>
    <dbReference type="NCBI Taxonomy" id="1805456"/>
    <lineage>
        <taxon>Viruses</taxon>
        <taxon>Duplodnaviria</taxon>
        <taxon>Heunggongvirae</taxon>
        <taxon>Uroviricota</taxon>
        <taxon>Caudoviricetes</taxon>
        <taxon>Chimalliviridae</taxon>
        <taxon>Seoulvirus</taxon>
        <taxon>Seoulvirus SPN3US</taxon>
    </lineage>
</organism>
<gene>
    <name evidence="1" type="ORF">SEGD1_229</name>
</gene>
<dbReference type="EMBL" id="KU726251">
    <property type="protein sequence ID" value="AMR59876.1"/>
    <property type="molecule type" value="Genomic_DNA"/>
</dbReference>
<proteinExistence type="predicted"/>
<name>A0A142IIT8_9CAUD</name>
<sequence length="219" mass="25023">MGLFDILKNLDEQQEKEVITVARESISTEKEREYCMWVKPTEEGWQWLFGQTGETFLDVIMPVVNGKRRVRLSTDKTAVLTLKRQASDGRIEENSDIGFASGLTFYEDGNLAHLVRRIKLEPGELAEQGAKHWDIDLFFKLAGHPVIESQAGFEDLVNELRDSTTFGEWVKVELEVERFELTSIKDVLPFAVEDAIPGNPSDVESQLVISNYWDNETRI</sequence>
<reference evidence="1 2" key="1">
    <citation type="submission" date="2016-02" db="EMBL/GenBank/DDBJ databases">
        <title>Complete genome sequence of a polyvalent bacteriophage, SEGD1, simultaneously inhibiting both Salmonella enterica and Escherichia coli O157:H7.</title>
        <authorList>
            <person name="Fan J."/>
            <person name="Ma J."/>
        </authorList>
    </citation>
    <scope>NUCLEOTIDE SEQUENCE [LARGE SCALE GENOMIC DNA]</scope>
</reference>